<dbReference type="STRING" id="1945521.A1232T_02257"/>
<feature type="domain" description="Glutamine amidotransferase" evidence="2">
    <location>
        <begin position="3"/>
        <end position="202"/>
    </location>
</feature>
<dbReference type="Pfam" id="PF00117">
    <property type="entry name" value="GATase"/>
    <property type="match status" value="1"/>
</dbReference>
<keyword evidence="3" id="KW-0456">Lyase</keyword>
<evidence type="ECO:0000313" key="3">
    <source>
        <dbReference type="EMBL" id="SJM73055.1"/>
    </source>
</evidence>
<gene>
    <name evidence="3" type="primary">trpG</name>
    <name evidence="3" type="ORF">A1232T_02257</name>
</gene>
<dbReference type="GO" id="GO:0046820">
    <property type="term" value="F:4-amino-4-deoxychorismate synthase activity"/>
    <property type="evidence" value="ECO:0007669"/>
    <property type="project" value="TreeGrafter"/>
</dbReference>
<keyword evidence="4" id="KW-1185">Reference proteome</keyword>
<dbReference type="InterPro" id="IPR050472">
    <property type="entry name" value="Anth_synth/Amidotransfase"/>
</dbReference>
<dbReference type="PANTHER" id="PTHR43418">
    <property type="entry name" value="MULTIFUNCTIONAL TRYPTOPHAN BIOSYNTHESIS PROTEIN-RELATED"/>
    <property type="match status" value="1"/>
</dbReference>
<dbReference type="PRINTS" id="PR00099">
    <property type="entry name" value="CPSGATASE"/>
</dbReference>
<dbReference type="PRINTS" id="PR00097">
    <property type="entry name" value="ANTSNTHASEII"/>
</dbReference>
<dbReference type="EC" id="4.1.3.27" evidence="3"/>
<dbReference type="InterPro" id="IPR006221">
    <property type="entry name" value="TrpG/PapA_dom"/>
</dbReference>
<dbReference type="InterPro" id="IPR029062">
    <property type="entry name" value="Class_I_gatase-like"/>
</dbReference>
<dbReference type="PANTHER" id="PTHR43418:SF4">
    <property type="entry name" value="MULTIFUNCTIONAL TRYPTOPHAN BIOSYNTHESIS PROTEIN"/>
    <property type="match status" value="1"/>
</dbReference>
<dbReference type="EMBL" id="FUGE01000245">
    <property type="protein sequence ID" value="SJM73055.1"/>
    <property type="molecule type" value="Genomic_DNA"/>
</dbReference>
<accession>A0A1R4GY27</accession>
<organism evidence="3 4">
    <name type="scientific">Psychrobacter piechaudii</name>
    <dbReference type="NCBI Taxonomy" id="1945521"/>
    <lineage>
        <taxon>Bacteria</taxon>
        <taxon>Pseudomonadati</taxon>
        <taxon>Pseudomonadota</taxon>
        <taxon>Gammaproteobacteria</taxon>
        <taxon>Moraxellales</taxon>
        <taxon>Moraxellaceae</taxon>
        <taxon>Psychrobacter</taxon>
    </lineage>
</organism>
<dbReference type="GO" id="GO:0005829">
    <property type="term" value="C:cytosol"/>
    <property type="evidence" value="ECO:0007669"/>
    <property type="project" value="TreeGrafter"/>
</dbReference>
<dbReference type="CDD" id="cd01743">
    <property type="entry name" value="GATase1_Anthranilate_Synthase"/>
    <property type="match status" value="1"/>
</dbReference>
<evidence type="ECO:0000259" key="2">
    <source>
        <dbReference type="Pfam" id="PF00117"/>
    </source>
</evidence>
<evidence type="ECO:0000313" key="4">
    <source>
        <dbReference type="Proteomes" id="UP000188357"/>
    </source>
</evidence>
<name>A0A1R4GY27_9GAMM</name>
<dbReference type="Gene3D" id="3.40.50.880">
    <property type="match status" value="1"/>
</dbReference>
<protein>
    <submittedName>
        <fullName evidence="3">Anthranilate synthase component 2</fullName>
        <ecNumber evidence="3">4.1.3.27</ecNumber>
    </submittedName>
</protein>
<dbReference type="PROSITE" id="PS51273">
    <property type="entry name" value="GATASE_TYPE_1"/>
    <property type="match status" value="1"/>
</dbReference>
<dbReference type="InterPro" id="IPR017926">
    <property type="entry name" value="GATASE"/>
</dbReference>
<dbReference type="GO" id="GO:0000162">
    <property type="term" value="P:L-tryptophan biosynthetic process"/>
    <property type="evidence" value="ECO:0007669"/>
    <property type="project" value="TreeGrafter"/>
</dbReference>
<dbReference type="PRINTS" id="PR00096">
    <property type="entry name" value="GATASE"/>
</dbReference>
<keyword evidence="1" id="KW-0315">Glutamine amidotransferase</keyword>
<sequence length="209" mass="23116">MILLLDNYDSFTYNIVQYLQQLGAEVRVAESDKVSLADVERLNPAAIVLGPGPGTPDEAGITLQCIEHFAGKLPLFGVCLGHQAIAQCFGADIIRAPQIMHGRTSQVFHDRQGVFEGLDNPTEFTRYHSLIIDKKSLPDTLLISAWTSSGSNKEASNFAYDKNAADEIMGIRHKQLPIEGVQFHPESILSHAGLKLFENFLKQHHLLSH</sequence>
<dbReference type="GO" id="GO:0046654">
    <property type="term" value="P:tetrahydrofolate biosynthetic process"/>
    <property type="evidence" value="ECO:0007669"/>
    <property type="project" value="TreeGrafter"/>
</dbReference>
<dbReference type="GO" id="GO:0004049">
    <property type="term" value="F:anthranilate synthase activity"/>
    <property type="evidence" value="ECO:0007669"/>
    <property type="project" value="UniProtKB-EC"/>
</dbReference>
<dbReference type="SUPFAM" id="SSF52317">
    <property type="entry name" value="Class I glutamine amidotransferase-like"/>
    <property type="match status" value="1"/>
</dbReference>
<reference evidence="3 4" key="1">
    <citation type="submission" date="2017-02" db="EMBL/GenBank/DDBJ databases">
        <authorList>
            <person name="Peterson S.W."/>
        </authorList>
    </citation>
    <scope>NUCLEOTIDE SEQUENCE [LARGE SCALE GENOMIC DNA]</scope>
    <source>
        <strain evidence="3">Psychrobacter_piechaudii</strain>
    </source>
</reference>
<dbReference type="NCBIfam" id="TIGR00566">
    <property type="entry name" value="trpG_papA"/>
    <property type="match status" value="1"/>
</dbReference>
<evidence type="ECO:0000256" key="1">
    <source>
        <dbReference type="ARBA" id="ARBA00022962"/>
    </source>
</evidence>
<dbReference type="FunFam" id="3.40.50.880:FF:000003">
    <property type="entry name" value="Anthranilate synthase component II"/>
    <property type="match status" value="1"/>
</dbReference>
<dbReference type="AlphaFoldDB" id="A0A1R4GY27"/>
<dbReference type="OrthoDB" id="9786812at2"/>
<dbReference type="RefSeq" id="WP_077452005.1">
    <property type="nucleotide sequence ID" value="NZ_FUGE01000245.1"/>
</dbReference>
<dbReference type="Proteomes" id="UP000188357">
    <property type="component" value="Unassembled WGS sequence"/>
</dbReference>
<proteinExistence type="predicted"/>